<evidence type="ECO:0000313" key="1">
    <source>
        <dbReference type="EMBL" id="OJZ88465.1"/>
    </source>
</evidence>
<protein>
    <submittedName>
        <fullName evidence="1">Uncharacterized protein</fullName>
    </submittedName>
</protein>
<organism evidence="1 2">
    <name type="scientific">Aspergillus luchuensis (strain CBS 106.47)</name>
    <dbReference type="NCBI Taxonomy" id="1137211"/>
    <lineage>
        <taxon>Eukaryota</taxon>
        <taxon>Fungi</taxon>
        <taxon>Dikarya</taxon>
        <taxon>Ascomycota</taxon>
        <taxon>Pezizomycotina</taxon>
        <taxon>Eurotiomycetes</taxon>
        <taxon>Eurotiomycetidae</taxon>
        <taxon>Eurotiales</taxon>
        <taxon>Aspergillaceae</taxon>
        <taxon>Aspergillus</taxon>
        <taxon>Aspergillus subgen. Circumdati</taxon>
    </lineage>
</organism>
<dbReference type="AlphaFoldDB" id="A0A1M3TNV7"/>
<dbReference type="EMBL" id="KV878239">
    <property type="protein sequence ID" value="OJZ88465.1"/>
    <property type="molecule type" value="Genomic_DNA"/>
</dbReference>
<name>A0A1M3TNV7_ASPLC</name>
<evidence type="ECO:0000313" key="2">
    <source>
        <dbReference type="Proteomes" id="UP000184063"/>
    </source>
</evidence>
<dbReference type="Proteomes" id="UP000184063">
    <property type="component" value="Unassembled WGS sequence"/>
</dbReference>
<proteinExistence type="predicted"/>
<sequence>MEDKKVNFPTDNPSCIHGYSVRSTELSTYLPSLRGSRGIRSMPDCRSANTITVLSPILMLQILLEAPAQRSLWGDMWTLDSRPLGSPFVSRFWV</sequence>
<reference evidence="2" key="1">
    <citation type="journal article" date="2017" name="Genome Biol.">
        <title>Comparative genomics reveals high biological diversity and specific adaptations in the industrially and medically important fungal genus Aspergillus.</title>
        <authorList>
            <person name="de Vries R.P."/>
            <person name="Riley R."/>
            <person name="Wiebenga A."/>
            <person name="Aguilar-Osorio G."/>
            <person name="Amillis S."/>
            <person name="Uchima C.A."/>
            <person name="Anderluh G."/>
            <person name="Asadollahi M."/>
            <person name="Askin M."/>
            <person name="Barry K."/>
            <person name="Battaglia E."/>
            <person name="Bayram O."/>
            <person name="Benocci T."/>
            <person name="Braus-Stromeyer S.A."/>
            <person name="Caldana C."/>
            <person name="Canovas D."/>
            <person name="Cerqueira G.C."/>
            <person name="Chen F."/>
            <person name="Chen W."/>
            <person name="Choi C."/>
            <person name="Clum A."/>
            <person name="Dos Santos R.A."/>
            <person name="Damasio A.R."/>
            <person name="Diallinas G."/>
            <person name="Emri T."/>
            <person name="Fekete E."/>
            <person name="Flipphi M."/>
            <person name="Freyberg S."/>
            <person name="Gallo A."/>
            <person name="Gournas C."/>
            <person name="Habgood R."/>
            <person name="Hainaut M."/>
            <person name="Harispe M.L."/>
            <person name="Henrissat B."/>
            <person name="Hilden K.S."/>
            <person name="Hope R."/>
            <person name="Hossain A."/>
            <person name="Karabika E."/>
            <person name="Karaffa L."/>
            <person name="Karanyi Z."/>
            <person name="Krasevec N."/>
            <person name="Kuo A."/>
            <person name="Kusch H."/>
            <person name="LaButti K."/>
            <person name="Lagendijk E.L."/>
            <person name="Lapidus A."/>
            <person name="Levasseur A."/>
            <person name="Lindquist E."/>
            <person name="Lipzen A."/>
            <person name="Logrieco A.F."/>
            <person name="MacCabe A."/>
            <person name="Maekelae M.R."/>
            <person name="Malavazi I."/>
            <person name="Melin P."/>
            <person name="Meyer V."/>
            <person name="Mielnichuk N."/>
            <person name="Miskei M."/>
            <person name="Molnar A.P."/>
            <person name="Mule G."/>
            <person name="Ngan C.Y."/>
            <person name="Orejas M."/>
            <person name="Orosz E."/>
            <person name="Ouedraogo J.P."/>
            <person name="Overkamp K.M."/>
            <person name="Park H.-S."/>
            <person name="Perrone G."/>
            <person name="Piumi F."/>
            <person name="Punt P.J."/>
            <person name="Ram A.F."/>
            <person name="Ramon A."/>
            <person name="Rauscher S."/>
            <person name="Record E."/>
            <person name="Riano-Pachon D.M."/>
            <person name="Robert V."/>
            <person name="Roehrig J."/>
            <person name="Ruller R."/>
            <person name="Salamov A."/>
            <person name="Salih N.S."/>
            <person name="Samson R.A."/>
            <person name="Sandor E."/>
            <person name="Sanguinetti M."/>
            <person name="Schuetze T."/>
            <person name="Sepcic K."/>
            <person name="Shelest E."/>
            <person name="Sherlock G."/>
            <person name="Sophianopoulou V."/>
            <person name="Squina F.M."/>
            <person name="Sun H."/>
            <person name="Susca A."/>
            <person name="Todd R.B."/>
            <person name="Tsang A."/>
            <person name="Unkles S.E."/>
            <person name="van de Wiele N."/>
            <person name="van Rossen-Uffink D."/>
            <person name="Oliveira J.V."/>
            <person name="Vesth T.C."/>
            <person name="Visser J."/>
            <person name="Yu J.-H."/>
            <person name="Zhou M."/>
            <person name="Andersen M.R."/>
            <person name="Archer D.B."/>
            <person name="Baker S.E."/>
            <person name="Benoit I."/>
            <person name="Brakhage A.A."/>
            <person name="Braus G.H."/>
            <person name="Fischer R."/>
            <person name="Frisvad J.C."/>
            <person name="Goldman G.H."/>
            <person name="Houbraken J."/>
            <person name="Oakley B."/>
            <person name="Pocsi I."/>
            <person name="Scazzocchio C."/>
            <person name="Seiboth B."/>
            <person name="vanKuyk P.A."/>
            <person name="Wortman J."/>
            <person name="Dyer P.S."/>
            <person name="Grigoriev I.V."/>
        </authorList>
    </citation>
    <scope>NUCLEOTIDE SEQUENCE [LARGE SCALE GENOMIC DNA]</scope>
    <source>
        <strain evidence="2">CBS 106.47</strain>
    </source>
</reference>
<dbReference type="VEuPathDB" id="FungiDB:ASPFODRAFT_544608"/>
<gene>
    <name evidence="1" type="ORF">ASPFODRAFT_544608</name>
</gene>
<accession>A0A1M3TNV7</accession>